<evidence type="ECO:0000313" key="2">
    <source>
        <dbReference type="Proteomes" id="UP000182658"/>
    </source>
</evidence>
<dbReference type="AlphaFoldDB" id="A0A1J7IYY3"/>
<dbReference type="InParanoid" id="A0A1J7IYY3"/>
<protein>
    <submittedName>
        <fullName evidence="1">Uncharacterized protein</fullName>
    </submittedName>
</protein>
<keyword evidence="2" id="KW-1185">Reference proteome</keyword>
<reference evidence="1 2" key="1">
    <citation type="submission" date="2016-10" db="EMBL/GenBank/DDBJ databases">
        <title>Draft genome sequence of Coniochaeta ligniaria NRRL30616, a lignocellulolytic fungus for bioabatement of inhibitors in plant biomass hydrolysates.</title>
        <authorList>
            <consortium name="DOE Joint Genome Institute"/>
            <person name="Jimenez D.J."/>
            <person name="Hector R.E."/>
            <person name="Riley R."/>
            <person name="Sun H."/>
            <person name="Grigoriev I.V."/>
            <person name="Van Elsas J.D."/>
            <person name="Nichols N.N."/>
        </authorList>
    </citation>
    <scope>NUCLEOTIDE SEQUENCE [LARGE SCALE GENOMIC DNA]</scope>
    <source>
        <strain evidence="1 2">NRRL 30616</strain>
    </source>
</reference>
<evidence type="ECO:0000313" key="1">
    <source>
        <dbReference type="EMBL" id="OIW22092.1"/>
    </source>
</evidence>
<sequence length="89" mass="9831">MRELLLDHQAASGAGSLACRLVQALGCMCISTNTYTAPCATFLTAARRSHWRPGRIETGGTSDSASQRLMRKFEGWFCRWPALVIASRR</sequence>
<accession>A0A1J7IYY3</accession>
<gene>
    <name evidence="1" type="ORF">CONLIGDRAFT_638592</name>
</gene>
<dbReference type="PROSITE" id="PS51257">
    <property type="entry name" value="PROKAR_LIPOPROTEIN"/>
    <property type="match status" value="1"/>
</dbReference>
<organism evidence="1 2">
    <name type="scientific">Coniochaeta ligniaria NRRL 30616</name>
    <dbReference type="NCBI Taxonomy" id="1408157"/>
    <lineage>
        <taxon>Eukaryota</taxon>
        <taxon>Fungi</taxon>
        <taxon>Dikarya</taxon>
        <taxon>Ascomycota</taxon>
        <taxon>Pezizomycotina</taxon>
        <taxon>Sordariomycetes</taxon>
        <taxon>Sordariomycetidae</taxon>
        <taxon>Coniochaetales</taxon>
        <taxon>Coniochaetaceae</taxon>
        <taxon>Coniochaeta</taxon>
    </lineage>
</organism>
<proteinExistence type="predicted"/>
<dbReference type="Proteomes" id="UP000182658">
    <property type="component" value="Unassembled WGS sequence"/>
</dbReference>
<name>A0A1J7IYY3_9PEZI</name>
<dbReference type="EMBL" id="KV875182">
    <property type="protein sequence ID" value="OIW22092.1"/>
    <property type="molecule type" value="Genomic_DNA"/>
</dbReference>